<dbReference type="Pfam" id="PF02949">
    <property type="entry name" value="7tm_6"/>
    <property type="match status" value="1"/>
</dbReference>
<feature type="transmembrane region" description="Helical" evidence="10">
    <location>
        <begin position="40"/>
        <end position="65"/>
    </location>
</feature>
<comment type="subcellular location">
    <subcellularLocation>
        <location evidence="1 10">Cell membrane</location>
        <topology evidence="1 10">Multi-pass membrane protein</topology>
    </subcellularLocation>
</comment>
<evidence type="ECO:0000256" key="3">
    <source>
        <dbReference type="ARBA" id="ARBA00022606"/>
    </source>
</evidence>
<keyword evidence="4 10" id="KW-0812">Transmembrane</keyword>
<keyword evidence="5 10" id="KW-0552">Olfaction</keyword>
<gene>
    <name evidence="11" type="ORF">PAPOLLO_LOCUS22030</name>
</gene>
<dbReference type="OrthoDB" id="6617147at2759"/>
<evidence type="ECO:0000256" key="5">
    <source>
        <dbReference type="ARBA" id="ARBA00022725"/>
    </source>
</evidence>
<dbReference type="PANTHER" id="PTHR21137">
    <property type="entry name" value="ODORANT RECEPTOR"/>
    <property type="match status" value="1"/>
</dbReference>
<feature type="transmembrane region" description="Helical" evidence="10">
    <location>
        <begin position="290"/>
        <end position="312"/>
    </location>
</feature>
<dbReference type="GO" id="GO:0005886">
    <property type="term" value="C:plasma membrane"/>
    <property type="evidence" value="ECO:0007669"/>
    <property type="project" value="UniProtKB-SubCell"/>
</dbReference>
<keyword evidence="6 10" id="KW-1133">Transmembrane helix</keyword>
<dbReference type="InterPro" id="IPR004117">
    <property type="entry name" value="7tm6_olfct_rcpt"/>
</dbReference>
<evidence type="ECO:0000256" key="7">
    <source>
        <dbReference type="ARBA" id="ARBA00023136"/>
    </source>
</evidence>
<evidence type="ECO:0000256" key="2">
    <source>
        <dbReference type="ARBA" id="ARBA00022475"/>
    </source>
</evidence>
<dbReference type="GO" id="GO:0004984">
    <property type="term" value="F:olfactory receptor activity"/>
    <property type="evidence" value="ECO:0007669"/>
    <property type="project" value="InterPro"/>
</dbReference>
<proteinExistence type="inferred from homology"/>
<feature type="transmembrane region" description="Helical" evidence="10">
    <location>
        <begin position="261"/>
        <end position="284"/>
    </location>
</feature>
<evidence type="ECO:0000256" key="1">
    <source>
        <dbReference type="ARBA" id="ARBA00004651"/>
    </source>
</evidence>
<reference evidence="11" key="1">
    <citation type="submission" date="2021-04" db="EMBL/GenBank/DDBJ databases">
        <authorList>
            <person name="Tunstrom K."/>
        </authorList>
    </citation>
    <scope>NUCLEOTIDE SEQUENCE</scope>
</reference>
<feature type="transmembrane region" description="Helical" evidence="10">
    <location>
        <begin position="132"/>
        <end position="150"/>
    </location>
</feature>
<keyword evidence="9 10" id="KW-0807">Transducer</keyword>
<keyword evidence="12" id="KW-1185">Reference proteome</keyword>
<organism evidence="11 12">
    <name type="scientific">Parnassius apollo</name>
    <name type="common">Apollo butterfly</name>
    <name type="synonym">Papilio apollo</name>
    <dbReference type="NCBI Taxonomy" id="110799"/>
    <lineage>
        <taxon>Eukaryota</taxon>
        <taxon>Metazoa</taxon>
        <taxon>Ecdysozoa</taxon>
        <taxon>Arthropoda</taxon>
        <taxon>Hexapoda</taxon>
        <taxon>Insecta</taxon>
        <taxon>Pterygota</taxon>
        <taxon>Neoptera</taxon>
        <taxon>Endopterygota</taxon>
        <taxon>Lepidoptera</taxon>
        <taxon>Glossata</taxon>
        <taxon>Ditrysia</taxon>
        <taxon>Papilionoidea</taxon>
        <taxon>Papilionidae</taxon>
        <taxon>Parnassiinae</taxon>
        <taxon>Parnassini</taxon>
        <taxon>Parnassius</taxon>
        <taxon>Parnassius</taxon>
    </lineage>
</organism>
<dbReference type="EMBL" id="CAJQZP010001358">
    <property type="protein sequence ID" value="CAG5041090.1"/>
    <property type="molecule type" value="Genomic_DNA"/>
</dbReference>
<keyword evidence="7 10" id="KW-0472">Membrane</keyword>
<dbReference type="PANTHER" id="PTHR21137:SF35">
    <property type="entry name" value="ODORANT RECEPTOR 19A-RELATED"/>
    <property type="match status" value="1"/>
</dbReference>
<comment type="similarity">
    <text evidence="10">Belongs to the insect chemoreceptor superfamily. Heteromeric odorant receptor channel (TC 1.A.69) family.</text>
</comment>
<evidence type="ECO:0000256" key="4">
    <source>
        <dbReference type="ARBA" id="ARBA00022692"/>
    </source>
</evidence>
<evidence type="ECO:0000256" key="8">
    <source>
        <dbReference type="ARBA" id="ARBA00023170"/>
    </source>
</evidence>
<evidence type="ECO:0000256" key="9">
    <source>
        <dbReference type="ARBA" id="ARBA00023224"/>
    </source>
</evidence>
<evidence type="ECO:0000256" key="10">
    <source>
        <dbReference type="RuleBase" id="RU351113"/>
    </source>
</evidence>
<keyword evidence="8 10" id="KW-0675">Receptor</keyword>
<name>A0A8S3XSJ7_PARAO</name>
<dbReference type="AlphaFoldDB" id="A0A8S3XSJ7"/>
<keyword evidence="2" id="KW-1003">Cell membrane</keyword>
<accession>A0A8S3XSJ7</accession>
<keyword evidence="3 10" id="KW-0716">Sensory transduction</keyword>
<feature type="transmembrane region" description="Helical" evidence="10">
    <location>
        <begin position="71"/>
        <end position="93"/>
    </location>
</feature>
<evidence type="ECO:0000256" key="6">
    <source>
        <dbReference type="ARBA" id="ARBA00022989"/>
    </source>
</evidence>
<comment type="caution">
    <text evidence="11">The sequence shown here is derived from an EMBL/GenBank/DDBJ whole genome shotgun (WGS) entry which is preliminary data.</text>
</comment>
<evidence type="ECO:0000313" key="12">
    <source>
        <dbReference type="Proteomes" id="UP000691718"/>
    </source>
</evidence>
<feature type="transmembrane region" description="Helical" evidence="10">
    <location>
        <begin position="170"/>
        <end position="196"/>
    </location>
</feature>
<dbReference type="GO" id="GO:0007165">
    <property type="term" value="P:signal transduction"/>
    <property type="evidence" value="ECO:0007669"/>
    <property type="project" value="UniProtKB-KW"/>
</dbReference>
<sequence>MIEAVKNVKSTLRTPLIIFTISALWIPNNVDGLKKTLLNVYRFVLFTIILGINTTAEAIEIFMVWGNMSLTMSSMFLLFTNLSCITKVLNCILRKKEIQAMIDEVEEELGAVSGEEEKKIVDSGNRVTSIQMNIYFGFSVMSILSLTITPDEGHLPFRGWYPYDTTKAPGLQLTSAFQCFVVALSAAINISLDILVSTLIYQCHSRLQLSALKLITLCDGVPFNIQGFHSTYDEETVINRLHQCIKQHQAALKQARLLQTYFFVPIFFQFSVSMITICVSAYLIAMESNFGNIVSMGSYLLAMMLQLLLYCYNGNKLLHESGNVKDAAYQSQWYKCSVRVRRELLMLMARTYRPTRLRAGGITDLSLASFMSIIKASYSFYTVLQQVDEEN</sequence>
<dbReference type="Proteomes" id="UP000691718">
    <property type="component" value="Unassembled WGS sequence"/>
</dbReference>
<comment type="caution">
    <text evidence="10">Lacks conserved residue(s) required for the propagation of feature annotation.</text>
</comment>
<protein>
    <recommendedName>
        <fullName evidence="10">Odorant receptor</fullName>
    </recommendedName>
</protein>
<dbReference type="GO" id="GO:0005549">
    <property type="term" value="F:odorant binding"/>
    <property type="evidence" value="ECO:0007669"/>
    <property type="project" value="InterPro"/>
</dbReference>
<evidence type="ECO:0000313" key="11">
    <source>
        <dbReference type="EMBL" id="CAG5041090.1"/>
    </source>
</evidence>